<dbReference type="AlphaFoldDB" id="X1MJP1"/>
<evidence type="ECO:0000313" key="1">
    <source>
        <dbReference type="EMBL" id="GAI06584.1"/>
    </source>
</evidence>
<organism evidence="1">
    <name type="scientific">marine sediment metagenome</name>
    <dbReference type="NCBI Taxonomy" id="412755"/>
    <lineage>
        <taxon>unclassified sequences</taxon>
        <taxon>metagenomes</taxon>
        <taxon>ecological metagenomes</taxon>
    </lineage>
</organism>
<gene>
    <name evidence="1" type="ORF">S06H3_14959</name>
</gene>
<sequence length="191" mass="21156">METRGRIIRNVASTLEDLRGVLKVDVLAREESERILELEKEAEKRVLGGWGKGKNTGVREVIQREVAIALATDSLFKWPPESCVQLVLDGKVVGEEVRDAKKAEELERQGHRVLGGSFVIYKDRLQQARALKESLVVFPPLPFRPLANIQGISNVIAASVSPPADLFIREKMGIKGKGSGTMLIGFNLRED</sequence>
<comment type="caution">
    <text evidence="1">The sequence shown here is derived from an EMBL/GenBank/DDBJ whole genome shotgun (WGS) entry which is preliminary data.</text>
</comment>
<dbReference type="EMBL" id="BARV01007338">
    <property type="protein sequence ID" value="GAI06584.1"/>
    <property type="molecule type" value="Genomic_DNA"/>
</dbReference>
<name>X1MJP1_9ZZZZ</name>
<protein>
    <submittedName>
        <fullName evidence="1">Uncharacterized protein</fullName>
    </submittedName>
</protein>
<reference evidence="1" key="1">
    <citation type="journal article" date="2014" name="Front. Microbiol.">
        <title>High frequency of phylogenetically diverse reductive dehalogenase-homologous genes in deep subseafloor sedimentary metagenomes.</title>
        <authorList>
            <person name="Kawai M."/>
            <person name="Futagami T."/>
            <person name="Toyoda A."/>
            <person name="Takaki Y."/>
            <person name="Nishi S."/>
            <person name="Hori S."/>
            <person name="Arai W."/>
            <person name="Tsubouchi T."/>
            <person name="Morono Y."/>
            <person name="Uchiyama I."/>
            <person name="Ito T."/>
            <person name="Fujiyama A."/>
            <person name="Inagaki F."/>
            <person name="Takami H."/>
        </authorList>
    </citation>
    <scope>NUCLEOTIDE SEQUENCE</scope>
    <source>
        <strain evidence="1">Expedition CK06-06</strain>
    </source>
</reference>
<proteinExistence type="predicted"/>
<accession>X1MJP1</accession>